<keyword evidence="1" id="KW-0880">Kelch repeat</keyword>
<dbReference type="AlphaFoldDB" id="A0A8H3MFZ1"/>
<dbReference type="SUPFAM" id="SSF117281">
    <property type="entry name" value="Kelch motif"/>
    <property type="match status" value="1"/>
</dbReference>
<proteinExistence type="predicted"/>
<accession>A0A8H3MFZ1</accession>
<evidence type="ECO:0000313" key="7">
    <source>
        <dbReference type="Proteomes" id="UP000615446"/>
    </source>
</evidence>
<evidence type="ECO:0000313" key="6">
    <source>
        <dbReference type="EMBL" id="GET02165.1"/>
    </source>
</evidence>
<dbReference type="Gene3D" id="2.120.10.80">
    <property type="entry name" value="Kelch-type beta propeller"/>
    <property type="match status" value="2"/>
</dbReference>
<keyword evidence="4" id="KW-1133">Transmembrane helix</keyword>
<dbReference type="PANTHER" id="PTHR46093">
    <property type="entry name" value="ACYL-COA-BINDING DOMAIN-CONTAINING PROTEIN 5"/>
    <property type="match status" value="1"/>
</dbReference>
<protein>
    <recommendedName>
        <fullName evidence="8">Galactose oxidase</fullName>
    </recommendedName>
</protein>
<reference evidence="6" key="1">
    <citation type="submission" date="2019-10" db="EMBL/GenBank/DDBJ databases">
        <title>Conservation and host-specific expression of non-tandemly repeated heterogenous ribosome RNA gene in arbuscular mycorrhizal fungi.</title>
        <authorList>
            <person name="Maeda T."/>
            <person name="Kobayashi Y."/>
            <person name="Nakagawa T."/>
            <person name="Ezawa T."/>
            <person name="Yamaguchi K."/>
            <person name="Bino T."/>
            <person name="Nishimoto Y."/>
            <person name="Shigenobu S."/>
            <person name="Kawaguchi M."/>
        </authorList>
    </citation>
    <scope>NUCLEOTIDE SEQUENCE</scope>
    <source>
        <strain evidence="6">HR1</strain>
    </source>
</reference>
<keyword evidence="2" id="KW-0677">Repeat</keyword>
<dbReference type="InterPro" id="IPR015915">
    <property type="entry name" value="Kelch-typ_b-propeller"/>
</dbReference>
<sequence length="416" mass="46727">MLKRSSKWFILWCILLQILFEVIIVKSQKLLQPQERIAHTATVINDKLYILGGESITTNPTTNEIALKEFFYLDCSKSFDTTNLTWVFLSNTQIPTRWSAAAAKGGINNDTLFIYGGFSTNENDLLNLVYTYNAQIDIWNTPNILNNLNIISKRNLEAIIDFNGKIYLFGGTSDELGVSNDMIILDTINLVYNIGNLNNAPTPRFYYGATLLPNQNIIYFGGNDGKEILGLDVVYLYDTINNIWNTSQVAGLIPSKRYLFSTVLGLDGRGVIIFGGYNVVYTDSLYILDTINLEWYAPNVTGQLPANRYSHKANVIGNYMVVSFGYGYQQEKESDILLLNMTNEEYEWSITFQPLYETLPLPSTTISLPPTMTQTSSPTTSSQQQSSNLPSMDVKPIIIAAVLVAILFIILGYFLL</sequence>
<name>A0A8H3MFZ1_9GLOM</name>
<evidence type="ECO:0008006" key="8">
    <source>
        <dbReference type="Google" id="ProtNLM"/>
    </source>
</evidence>
<organism evidence="6 7">
    <name type="scientific">Rhizophagus clarus</name>
    <dbReference type="NCBI Taxonomy" id="94130"/>
    <lineage>
        <taxon>Eukaryota</taxon>
        <taxon>Fungi</taxon>
        <taxon>Fungi incertae sedis</taxon>
        <taxon>Mucoromycota</taxon>
        <taxon>Glomeromycotina</taxon>
        <taxon>Glomeromycetes</taxon>
        <taxon>Glomerales</taxon>
        <taxon>Glomeraceae</taxon>
        <taxon>Rhizophagus</taxon>
    </lineage>
</organism>
<dbReference type="EMBL" id="BLAL01000304">
    <property type="protein sequence ID" value="GET02165.1"/>
    <property type="molecule type" value="Genomic_DNA"/>
</dbReference>
<feature type="signal peptide" evidence="5">
    <location>
        <begin position="1"/>
        <end position="27"/>
    </location>
</feature>
<dbReference type="PANTHER" id="PTHR46093:SF18">
    <property type="entry name" value="FIBRONECTIN TYPE-III DOMAIN-CONTAINING PROTEIN"/>
    <property type="match status" value="1"/>
</dbReference>
<dbReference type="Pfam" id="PF24681">
    <property type="entry name" value="Kelch_KLHDC2_KLHL20_DRC7"/>
    <property type="match status" value="1"/>
</dbReference>
<evidence type="ECO:0000256" key="3">
    <source>
        <dbReference type="SAM" id="MobiDB-lite"/>
    </source>
</evidence>
<keyword evidence="5" id="KW-0732">Signal</keyword>
<feature type="transmembrane region" description="Helical" evidence="4">
    <location>
        <begin position="397"/>
        <end position="415"/>
    </location>
</feature>
<keyword evidence="4" id="KW-0812">Transmembrane</keyword>
<evidence type="ECO:0000256" key="1">
    <source>
        <dbReference type="ARBA" id="ARBA00022441"/>
    </source>
</evidence>
<gene>
    <name evidence="6" type="ORF">RCL2_002854100</name>
</gene>
<comment type="caution">
    <text evidence="6">The sequence shown here is derived from an EMBL/GenBank/DDBJ whole genome shotgun (WGS) entry which is preliminary data.</text>
</comment>
<evidence type="ECO:0000256" key="4">
    <source>
        <dbReference type="SAM" id="Phobius"/>
    </source>
</evidence>
<evidence type="ECO:0000256" key="2">
    <source>
        <dbReference type="ARBA" id="ARBA00022737"/>
    </source>
</evidence>
<keyword evidence="4" id="KW-0472">Membrane</keyword>
<feature type="region of interest" description="Disordered" evidence="3">
    <location>
        <begin position="370"/>
        <end position="389"/>
    </location>
</feature>
<evidence type="ECO:0000256" key="5">
    <source>
        <dbReference type="SAM" id="SignalP"/>
    </source>
</evidence>
<dbReference type="Proteomes" id="UP000615446">
    <property type="component" value="Unassembled WGS sequence"/>
</dbReference>
<feature type="chain" id="PRO_5033986098" description="Galactose oxidase" evidence="5">
    <location>
        <begin position="28"/>
        <end position="416"/>
    </location>
</feature>
<dbReference type="OrthoDB" id="432528at2759"/>